<reference evidence="7" key="2">
    <citation type="journal article" date="2010" name="Stand. Genomic Sci.">
        <title>Complete genome sequence of Thermaerobacter marianensis type strain (7p75aT).</title>
        <authorList>
            <person name="Han C."/>
            <person name="Gu W."/>
            <person name="Zhang X."/>
            <person name="Lapidus A."/>
            <person name="Nolan M."/>
            <person name="Copeland A."/>
            <person name="Lucas S."/>
            <person name="Glavina Del Rio T."/>
            <person name="Tice H."/>
            <person name="Cheng J."/>
            <person name="Tapia R."/>
            <person name="Goodwin L."/>
            <person name="Pitluck S."/>
            <person name="Pagani I."/>
            <person name="Ivanova N."/>
            <person name="Mavromatis K."/>
            <person name="Mikhailova N."/>
            <person name="Pati A."/>
            <person name="Chen A."/>
            <person name="Palaniappan K."/>
            <person name="Land M."/>
            <person name="Hauser L."/>
            <person name="Chang Y."/>
            <person name="Jeffries C."/>
            <person name="Schneider S."/>
            <person name="Rohde M."/>
            <person name="Goker M."/>
            <person name="Pukall R."/>
            <person name="Woyke T."/>
            <person name="Bristow J."/>
            <person name="Eisen J."/>
            <person name="Markowitz V."/>
            <person name="Hugenholtz P."/>
            <person name="Kyrpides N."/>
            <person name="Klenk H."/>
            <person name="Detter J."/>
        </authorList>
    </citation>
    <scope>NUCLEOTIDE SEQUENCE [LARGE SCALE GENOMIC DNA]</scope>
    <source>
        <strain evidence="7">ATCC 700841 / DSM 12885 / JCM 10246 / 7p75a</strain>
    </source>
</reference>
<keyword evidence="2" id="KW-0677">Repeat</keyword>
<feature type="signal peptide" evidence="4">
    <location>
        <begin position="1"/>
        <end position="32"/>
    </location>
</feature>
<accession>E6SG48</accession>
<reference evidence="6 7" key="1">
    <citation type="journal article" date="2010" name="Stand. Genomic Sci.">
        <title>Complete genome sequence of Thermaerobacter marianensis type strain (7p75a).</title>
        <authorList>
            <person name="Han C."/>
            <person name="Gu W."/>
            <person name="Zhang X."/>
            <person name="Lapidus A."/>
            <person name="Nolan M."/>
            <person name="Copeland A."/>
            <person name="Lucas S."/>
            <person name="Del Rio T.G."/>
            <person name="Tice H."/>
            <person name="Cheng J.F."/>
            <person name="Tapia R."/>
            <person name="Goodwin L."/>
            <person name="Pitluck S."/>
            <person name="Pagani I."/>
            <person name="Ivanova N."/>
            <person name="Mavromatis K."/>
            <person name="Mikhailova N."/>
            <person name="Pati A."/>
            <person name="Chen A."/>
            <person name="Palaniappan K."/>
            <person name="Land M."/>
            <person name="Hauser L."/>
            <person name="Chang Y.J."/>
            <person name="Jeffries C.D."/>
            <person name="Schneider S."/>
            <person name="Rohde M."/>
            <person name="Goker M."/>
            <person name="Pukall R."/>
            <person name="Woyke T."/>
            <person name="Bristow J."/>
            <person name="Eisen J.A."/>
            <person name="Markowitz V."/>
            <person name="Hugenholtz P."/>
            <person name="Kyrpides N.C."/>
            <person name="Klenk H.P."/>
            <person name="Detter J.C."/>
        </authorList>
    </citation>
    <scope>NUCLEOTIDE SEQUENCE [LARGE SCALE GENOMIC DNA]</scope>
    <source>
        <strain evidence="7">ATCC 700841 / DSM 12885 / JCM 10246 / 7p75a</strain>
    </source>
</reference>
<feature type="region of interest" description="Disordered" evidence="3">
    <location>
        <begin position="910"/>
        <end position="929"/>
    </location>
</feature>
<keyword evidence="7" id="KW-1185">Reference proteome</keyword>
<keyword evidence="1 4" id="KW-0732">Signal</keyword>
<feature type="domain" description="SLH" evidence="5">
    <location>
        <begin position="95"/>
        <end position="158"/>
    </location>
</feature>
<dbReference type="EMBL" id="CP002344">
    <property type="protein sequence ID" value="ADU50465.1"/>
    <property type="molecule type" value="Genomic_DNA"/>
</dbReference>
<dbReference type="OrthoDB" id="174569at2"/>
<dbReference type="STRING" id="644966.Tmar_0340"/>
<evidence type="ECO:0000256" key="1">
    <source>
        <dbReference type="ARBA" id="ARBA00022729"/>
    </source>
</evidence>
<organism evidence="6 7">
    <name type="scientific">Thermaerobacter marianensis (strain ATCC 700841 / DSM 12885 / JCM 10246 / 7p75a)</name>
    <dbReference type="NCBI Taxonomy" id="644966"/>
    <lineage>
        <taxon>Bacteria</taxon>
        <taxon>Bacillati</taxon>
        <taxon>Bacillota</taxon>
        <taxon>Clostridia</taxon>
        <taxon>Eubacteriales</taxon>
        <taxon>Clostridiales Family XVII. Incertae Sedis</taxon>
        <taxon>Thermaerobacter</taxon>
    </lineage>
</organism>
<feature type="domain" description="SLH" evidence="5">
    <location>
        <begin position="159"/>
        <end position="216"/>
    </location>
</feature>
<evidence type="ECO:0000256" key="3">
    <source>
        <dbReference type="SAM" id="MobiDB-lite"/>
    </source>
</evidence>
<dbReference type="eggNOG" id="COG2385">
    <property type="taxonomic scope" value="Bacteria"/>
</dbReference>
<feature type="domain" description="SLH" evidence="5">
    <location>
        <begin position="31"/>
        <end position="94"/>
    </location>
</feature>
<dbReference type="RefSeq" id="WP_013494770.1">
    <property type="nucleotide sequence ID" value="NC_014831.1"/>
</dbReference>
<evidence type="ECO:0000313" key="7">
    <source>
        <dbReference type="Proteomes" id="UP000008915"/>
    </source>
</evidence>
<dbReference type="HOGENOM" id="CLU_298253_0_0_9"/>
<protein>
    <submittedName>
        <fullName evidence="6">S-layer domain-containing protein</fullName>
    </submittedName>
</protein>
<feature type="chain" id="PRO_5003210721" evidence="4">
    <location>
        <begin position="33"/>
        <end position="1008"/>
    </location>
</feature>
<dbReference type="KEGG" id="tmr:Tmar_0340"/>
<dbReference type="InterPro" id="IPR014755">
    <property type="entry name" value="Cu-Rt/internalin_Ig-like"/>
</dbReference>
<dbReference type="Proteomes" id="UP000008915">
    <property type="component" value="Chromosome"/>
</dbReference>
<dbReference type="Pfam" id="PF00395">
    <property type="entry name" value="SLH"/>
    <property type="match status" value="3"/>
</dbReference>
<evidence type="ECO:0000256" key="2">
    <source>
        <dbReference type="ARBA" id="ARBA00022737"/>
    </source>
</evidence>
<dbReference type="InterPro" id="IPR051465">
    <property type="entry name" value="Cell_Envelope_Struct_Comp"/>
</dbReference>
<gene>
    <name evidence="6" type="ordered locus">Tmar_0340</name>
</gene>
<feature type="compositionally biased region" description="Polar residues" evidence="3">
    <location>
        <begin position="910"/>
        <end position="921"/>
    </location>
</feature>
<proteinExistence type="predicted"/>
<dbReference type="Gene3D" id="2.60.40.1220">
    <property type="match status" value="1"/>
</dbReference>
<evidence type="ECO:0000313" key="6">
    <source>
        <dbReference type="EMBL" id="ADU50465.1"/>
    </source>
</evidence>
<name>E6SG48_THEM7</name>
<evidence type="ECO:0000256" key="4">
    <source>
        <dbReference type="SAM" id="SignalP"/>
    </source>
</evidence>
<evidence type="ECO:0000259" key="5">
    <source>
        <dbReference type="PROSITE" id="PS51272"/>
    </source>
</evidence>
<dbReference type="PROSITE" id="PS51272">
    <property type="entry name" value="SLH"/>
    <property type="match status" value="3"/>
</dbReference>
<dbReference type="InterPro" id="IPR001119">
    <property type="entry name" value="SLH_dom"/>
</dbReference>
<dbReference type="AlphaFoldDB" id="E6SG48"/>
<sequence length="1008" mass="104704">MSSVHRQHSRKFAVIVTVLALLLGLFPVAAFASHGQFPDVSGVLAGEIKAAHDAGLVDGYDDGTFRPNENVTRAAFAKFIVLAVEKATGQSLPTGDEPFSDVAPNQALYEYVVKAYKAGYIQGYSDGTFGYDKPINRQEAAAILQRALKLADAPENFADVPDDSAFAKAIGAVAAAGLMKGYDNGNFGPSDKVNRAQAAAVAVRGYNHLAQQNVQYEVVSVAAVSSKALRVTFNKAVDDTSKVKFDVKRDGVAVDLTAKWAEDKKSVDLESSSKLQVGTYTVTVSGLDFAEGKNSGSVKVEEETVAKIEIVGDKLIRDKNTPSVARIGYKVYNQYGEDITNSSVAAGIEAKSSAGSASITSTGVVEITNNPSNQAWPLDAKVVLTLVHSATGVTASKTLTVADSGQLTSFAFGNIIYPDDSKRIYTGRSEAAWIEVQATDANGQPADEAYLRNAVTLVPQSGLQADFATRDGKPVIKIDTTSIVTAGKYTLTAVVLSSPDLNKSITLDVVKEPYPAKVELSAPEGLVAARDAAGTVVLGLKVYDQFGNEMAGKDVAAHSADIEVRAVGAGFASGANVDVFGIATTGANIGKVVNTDVIPALASGNAGTITVFATAKETGNTSTVQFQVRPEREPAAVVLPTDAVTNLLYNASSVVSLNFKDQYEANYDPAKADPAGAVQSFGYKVTLSGQDVVTVTVGGVTLDLGAAPAVSEAAKNGTAGTPATSVLVDLKNITLQAKSASGNATVTVQLLKGSNVVSSVQFNVSVAAPSSTLQYSLAQIPALYWDADGDPTNNSGTTNGGSATAAYAEEIRVVAKDSTGKTYTVAPSTIVVATVDGADFETGKDGNVWKVWSTRTQRPTDKVTGTLTVQVQTTDAGLVTLTGTVTISNEDRYAVNVLVRDAGLTSPNGSVSLPANSNPVSEATYDTAATPPSLTPKPYVAVEDQFGRYWVPGNLKLAPANVSLGVTVTDVSYAATGEVTVSASGAGTFDVVIQAPNGKTATIKVNVR</sequence>
<dbReference type="PANTHER" id="PTHR43308">
    <property type="entry name" value="OUTER MEMBRANE PROTEIN ALPHA-RELATED"/>
    <property type="match status" value="1"/>
</dbReference>